<dbReference type="Proteomes" id="UP001324115">
    <property type="component" value="Unassembled WGS sequence"/>
</dbReference>
<keyword evidence="1" id="KW-0853">WD repeat</keyword>
<dbReference type="InterPro" id="IPR050853">
    <property type="entry name" value="WD_repeat_DNA-damage-binding"/>
</dbReference>
<sequence>MDLRFLPCSNATMIVVGNNFGNVGFWDVDSKDDDRLYLYHPHAGTISGISMHQHYFEKVINLVSKIGCIVLTCFAIVGMSNSSKNYELHLHLFASETSMCVLIMKSLRYSQDVVG</sequence>
<comment type="caution">
    <text evidence="3">The sequence shown here is derived from an EMBL/GenBank/DDBJ whole genome shotgun (WGS) entry which is preliminary data.</text>
</comment>
<dbReference type="GO" id="GO:2000001">
    <property type="term" value="P:regulation of DNA damage checkpoint"/>
    <property type="evidence" value="ECO:0007669"/>
    <property type="project" value="TreeGrafter"/>
</dbReference>
<gene>
    <name evidence="3" type="ORF">RGQ29_021431</name>
</gene>
<protein>
    <submittedName>
        <fullName evidence="3">Uncharacterized protein</fullName>
    </submittedName>
</protein>
<evidence type="ECO:0000256" key="2">
    <source>
        <dbReference type="ARBA" id="ARBA00022737"/>
    </source>
</evidence>
<evidence type="ECO:0000256" key="1">
    <source>
        <dbReference type="ARBA" id="ARBA00022574"/>
    </source>
</evidence>
<keyword evidence="4" id="KW-1185">Reference proteome</keyword>
<proteinExistence type="predicted"/>
<name>A0AAN7FEQ1_QUERU</name>
<organism evidence="3 4">
    <name type="scientific">Quercus rubra</name>
    <name type="common">Northern red oak</name>
    <name type="synonym">Quercus borealis</name>
    <dbReference type="NCBI Taxonomy" id="3512"/>
    <lineage>
        <taxon>Eukaryota</taxon>
        <taxon>Viridiplantae</taxon>
        <taxon>Streptophyta</taxon>
        <taxon>Embryophyta</taxon>
        <taxon>Tracheophyta</taxon>
        <taxon>Spermatophyta</taxon>
        <taxon>Magnoliopsida</taxon>
        <taxon>eudicotyledons</taxon>
        <taxon>Gunneridae</taxon>
        <taxon>Pentapetalae</taxon>
        <taxon>rosids</taxon>
        <taxon>fabids</taxon>
        <taxon>Fagales</taxon>
        <taxon>Fagaceae</taxon>
        <taxon>Quercus</taxon>
    </lineage>
</organism>
<dbReference type="PANTHER" id="PTHR14773:SF0">
    <property type="entry name" value="WD REPEAT-CONTAINING PROTEIN 76"/>
    <property type="match status" value="1"/>
</dbReference>
<evidence type="ECO:0000313" key="3">
    <source>
        <dbReference type="EMBL" id="KAK4591227.1"/>
    </source>
</evidence>
<dbReference type="EMBL" id="JAXUIC010000005">
    <property type="protein sequence ID" value="KAK4591227.1"/>
    <property type="molecule type" value="Genomic_DNA"/>
</dbReference>
<dbReference type="Gene3D" id="2.130.10.10">
    <property type="entry name" value="YVTN repeat-like/Quinoprotein amine dehydrogenase"/>
    <property type="match status" value="1"/>
</dbReference>
<dbReference type="AlphaFoldDB" id="A0AAN7FEQ1"/>
<reference evidence="3 4" key="1">
    <citation type="journal article" date="2023" name="G3 (Bethesda)">
        <title>A haplotype-resolved chromosome-scale genome for Quercus rubra L. provides insights into the genetics of adaptive traits for red oak species.</title>
        <authorList>
            <person name="Kapoor B."/>
            <person name="Jenkins J."/>
            <person name="Schmutz J."/>
            <person name="Zhebentyayeva T."/>
            <person name="Kuelheim C."/>
            <person name="Coggeshall M."/>
            <person name="Heim C."/>
            <person name="Lasky J.R."/>
            <person name="Leites L."/>
            <person name="Islam-Faridi N."/>
            <person name="Romero-Severson J."/>
            <person name="DeLeo V.L."/>
            <person name="Lucas S.M."/>
            <person name="Lazic D."/>
            <person name="Gailing O."/>
            <person name="Carlson J."/>
            <person name="Staton M."/>
        </authorList>
    </citation>
    <scope>NUCLEOTIDE SEQUENCE [LARGE SCALE GENOMIC DNA]</scope>
    <source>
        <strain evidence="3">Pseudo-F2</strain>
    </source>
</reference>
<dbReference type="PANTHER" id="PTHR14773">
    <property type="entry name" value="WD REPEAT-CONTAINING PROTEIN 76"/>
    <property type="match status" value="1"/>
</dbReference>
<keyword evidence="2" id="KW-0677">Repeat</keyword>
<dbReference type="InterPro" id="IPR015943">
    <property type="entry name" value="WD40/YVTN_repeat-like_dom_sf"/>
</dbReference>
<accession>A0AAN7FEQ1</accession>
<evidence type="ECO:0000313" key="4">
    <source>
        <dbReference type="Proteomes" id="UP001324115"/>
    </source>
</evidence>
<dbReference type="GO" id="GO:0005634">
    <property type="term" value="C:nucleus"/>
    <property type="evidence" value="ECO:0007669"/>
    <property type="project" value="TreeGrafter"/>
</dbReference>
<dbReference type="GO" id="GO:0003677">
    <property type="term" value="F:DNA binding"/>
    <property type="evidence" value="ECO:0007669"/>
    <property type="project" value="TreeGrafter"/>
</dbReference>